<organism evidence="2 3">
    <name type="scientific">Cellulomonas septica</name>
    <dbReference type="NCBI Taxonomy" id="285080"/>
    <lineage>
        <taxon>Bacteria</taxon>
        <taxon>Bacillati</taxon>
        <taxon>Actinomycetota</taxon>
        <taxon>Actinomycetes</taxon>
        <taxon>Micrococcales</taxon>
        <taxon>Cellulomonadaceae</taxon>
        <taxon>Cellulomonas</taxon>
    </lineage>
</organism>
<reference evidence="2 3" key="1">
    <citation type="submission" date="2020-04" db="EMBL/GenBank/DDBJ databases">
        <title>MicrobeNet Type strains.</title>
        <authorList>
            <person name="Nicholson A.C."/>
        </authorList>
    </citation>
    <scope>NUCLEOTIDE SEQUENCE [LARGE SCALE GENOMIC DNA]</scope>
    <source>
        <strain evidence="2 3">ATCC BAA-787</strain>
    </source>
</reference>
<evidence type="ECO:0000313" key="2">
    <source>
        <dbReference type="EMBL" id="NKY41486.1"/>
    </source>
</evidence>
<keyword evidence="1" id="KW-1133">Transmembrane helix</keyword>
<dbReference type="Pfam" id="PF09819">
    <property type="entry name" value="ABC_cobalt"/>
    <property type="match status" value="1"/>
</dbReference>
<evidence type="ECO:0008006" key="4">
    <source>
        <dbReference type="Google" id="ProtNLM"/>
    </source>
</evidence>
<dbReference type="InterPro" id="IPR017195">
    <property type="entry name" value="ABC_thiamin-permease_prd"/>
</dbReference>
<keyword evidence="1" id="KW-0812">Transmembrane</keyword>
<sequence length="437" mass="43990">MSAARARVTLAELVLLAVLAVVFGFLYWALVQAWGALQLAMGPFGDLAQHVLIGGWMVAAPLAIYVVRKPGVGIVVELVAAFVEVAFLASPVGPTLLVVGLVQGAGAEAAFALTRYRRYGWGVFALSGVLAGLASTALGVVRFGWLGQDWFAWRLGLQVVSGLAQLDVPLPAGTYPGITAAYSGDGVHGGATSGAQTLVVAEHVAPRPVVTVDVPTTAVAGPVTATVTVVGRHSEAVTPEGDVQLIVLDADEHYLLHVNATLVDGSVEVTTPALAAGSYTVLAHYSGSSTQGVYAQADSTEHALTVTAPVVTPDPQPSTPAPVVPTPAPVPALAGSTSSTTPGGSVTLVARGFLPGETVQFHLHSDPVLLGTAVADASGVATLVTTVPTGTAAGLHHVVATGTTSQRTAQIELTVAAAGTSSGTRLAATGTDPAGLL</sequence>
<keyword evidence="1" id="KW-0472">Membrane</keyword>
<evidence type="ECO:0000313" key="3">
    <source>
        <dbReference type="Proteomes" id="UP000777774"/>
    </source>
</evidence>
<comment type="caution">
    <text evidence="2">The sequence shown here is derived from an EMBL/GenBank/DDBJ whole genome shotgun (WGS) entry which is preliminary data.</text>
</comment>
<protein>
    <recommendedName>
        <fullName evidence="4">Bacterial Ig-like domain-containing protein</fullName>
    </recommendedName>
</protein>
<evidence type="ECO:0000256" key="1">
    <source>
        <dbReference type="SAM" id="Phobius"/>
    </source>
</evidence>
<dbReference type="EMBL" id="JAAXOY010000746">
    <property type="protein sequence ID" value="NKY41486.1"/>
    <property type="molecule type" value="Genomic_DNA"/>
</dbReference>
<dbReference type="RefSeq" id="WP_168680849.1">
    <property type="nucleotide sequence ID" value="NZ_JAAXOY010000746.1"/>
</dbReference>
<feature type="transmembrane region" description="Helical" evidence="1">
    <location>
        <begin position="12"/>
        <end position="35"/>
    </location>
</feature>
<gene>
    <name evidence="2" type="ORF">HGA02_18785</name>
</gene>
<proteinExistence type="predicted"/>
<dbReference type="Gene3D" id="2.60.40.10">
    <property type="entry name" value="Immunoglobulins"/>
    <property type="match status" value="1"/>
</dbReference>
<keyword evidence="3" id="KW-1185">Reference proteome</keyword>
<dbReference type="InterPro" id="IPR013783">
    <property type="entry name" value="Ig-like_fold"/>
</dbReference>
<name>A0ABX1K4I6_9CELL</name>
<dbReference type="Proteomes" id="UP000777774">
    <property type="component" value="Unassembled WGS sequence"/>
</dbReference>
<feature type="transmembrane region" description="Helical" evidence="1">
    <location>
        <begin position="119"/>
        <end position="145"/>
    </location>
</feature>
<feature type="non-terminal residue" evidence="2">
    <location>
        <position position="437"/>
    </location>
</feature>
<feature type="transmembrane region" description="Helical" evidence="1">
    <location>
        <begin position="47"/>
        <end position="67"/>
    </location>
</feature>
<accession>A0ABX1K4I6</accession>